<keyword evidence="6" id="KW-0489">Methyltransferase</keyword>
<feature type="transmembrane region" description="Helical" evidence="5">
    <location>
        <begin position="159"/>
        <end position="182"/>
    </location>
</feature>
<organism evidence="6 9">
    <name type="scientific">Halanaeroarchaeum sulfurireducens</name>
    <dbReference type="NCBI Taxonomy" id="1604004"/>
    <lineage>
        <taxon>Archaea</taxon>
        <taxon>Methanobacteriati</taxon>
        <taxon>Methanobacteriota</taxon>
        <taxon>Stenosarchaea group</taxon>
        <taxon>Halobacteria</taxon>
        <taxon>Halobacteriales</taxon>
        <taxon>Halobacteriaceae</taxon>
        <taxon>Halanaeroarchaeum</taxon>
    </lineage>
</organism>
<dbReference type="KEGG" id="hsf:HLASA_0024"/>
<evidence type="ECO:0000313" key="9">
    <source>
        <dbReference type="Proteomes" id="UP000069906"/>
    </source>
</evidence>
<dbReference type="GO" id="GO:0032259">
    <property type="term" value="P:methylation"/>
    <property type="evidence" value="ECO:0007669"/>
    <property type="project" value="UniProtKB-KW"/>
</dbReference>
<reference evidence="6 9" key="1">
    <citation type="journal article" date="2015" name="ISME J.">
        <title>Elemental sulfur and acetate can support life of a novel strictly anaerobic haloarchaeon.</title>
        <authorList>
            <person name="Sorokin D.Y."/>
            <person name="Kublanov I.V."/>
            <person name="Gavrilov S.N."/>
            <person name="Rojo D."/>
            <person name="Roman P."/>
            <person name="Golyshin P.N."/>
            <person name="Slepak V.Z."/>
            <person name="Smedile F."/>
            <person name="Ferrer M."/>
            <person name="Messina E."/>
            <person name="La Cono V."/>
            <person name="Yakimov M.M."/>
        </authorList>
    </citation>
    <scope>NUCLEOTIDE SEQUENCE [LARGE SCALE GENOMIC DNA]</scope>
    <source>
        <strain evidence="6 9">HSR2</strain>
    </source>
</reference>
<evidence type="ECO:0000256" key="3">
    <source>
        <dbReference type="ARBA" id="ARBA00022989"/>
    </source>
</evidence>
<dbReference type="PANTHER" id="PTHR43847:SF1">
    <property type="entry name" value="BLL3993 PROTEIN"/>
    <property type="match status" value="1"/>
</dbReference>
<sequence>MRMTDASNFSSVDEPKHRRNWPPVGILQAPMVPPPLMDVFFWSLVATATLFVEVAVFTSRQEFARRTYALSGIAAIVGFGGPRALIPFLPQPSLGLPPLLARGLGGVVFIAGSGIIAWTLFRLRKGSNQRADETDEQRRPVIDDGLYGLVRHPMYLGDVLWALGLAIALNAAYAVALTPLWWALRASLALLEEERLIDKHGDAYRAYRDRVPNRILPVNTL</sequence>
<dbReference type="GO" id="GO:0008168">
    <property type="term" value="F:methyltransferase activity"/>
    <property type="evidence" value="ECO:0007669"/>
    <property type="project" value="UniProtKB-KW"/>
</dbReference>
<evidence type="ECO:0000256" key="5">
    <source>
        <dbReference type="SAM" id="Phobius"/>
    </source>
</evidence>
<keyword evidence="2 5" id="KW-0812">Transmembrane</keyword>
<dbReference type="HOGENOM" id="CLU_1248257_0_0_2"/>
<evidence type="ECO:0000256" key="2">
    <source>
        <dbReference type="ARBA" id="ARBA00022692"/>
    </source>
</evidence>
<evidence type="ECO:0000313" key="7">
    <source>
        <dbReference type="EMBL" id="ALG80940.1"/>
    </source>
</evidence>
<dbReference type="Gene3D" id="1.20.120.1630">
    <property type="match status" value="1"/>
</dbReference>
<dbReference type="InterPro" id="IPR052527">
    <property type="entry name" value="Metal_cation-efflux_comp"/>
</dbReference>
<proteinExistence type="predicted"/>
<protein>
    <submittedName>
        <fullName evidence="6">Phospholipid methyltransferase</fullName>
    </submittedName>
</protein>
<dbReference type="Proteomes" id="UP000060390">
    <property type="component" value="Chromosome"/>
</dbReference>
<feature type="transmembrane region" description="Helical" evidence="5">
    <location>
        <begin position="69"/>
        <end position="89"/>
    </location>
</feature>
<evidence type="ECO:0000256" key="1">
    <source>
        <dbReference type="ARBA" id="ARBA00004127"/>
    </source>
</evidence>
<feature type="transmembrane region" description="Helical" evidence="5">
    <location>
        <begin position="39"/>
        <end position="57"/>
    </location>
</feature>
<evidence type="ECO:0000313" key="6">
    <source>
        <dbReference type="EMBL" id="AKH96538.1"/>
    </source>
</evidence>
<dbReference type="Proteomes" id="UP000069906">
    <property type="component" value="Chromosome"/>
</dbReference>
<reference evidence="7 8" key="3">
    <citation type="journal article" date="2016" name="Stand. Genomic Sci.">
        <title>Complete genome sequence of 'Halanaeroarchaeum sulfurireducens' M27-SA2, a sulfur-reducing and acetate-oxidizing haloarchaeon from the deep-sea hypersaline anoxic lake Medee.</title>
        <authorList>
            <person name="Messina E."/>
            <person name="Sorokin D.Y."/>
            <person name="Kublanov I.V."/>
            <person name="Toshchakov S."/>
            <person name="Lopatina A."/>
            <person name="Arcadi E."/>
            <person name="Smedile F."/>
            <person name="La Spada G."/>
            <person name="La Cono V."/>
            <person name="Yakimov M.M."/>
        </authorList>
    </citation>
    <scope>NUCLEOTIDE SEQUENCE [LARGE SCALE GENOMIC DNA]</scope>
    <source>
        <strain evidence="7 8">M27-SA2</strain>
    </source>
</reference>
<evidence type="ECO:0000256" key="4">
    <source>
        <dbReference type="ARBA" id="ARBA00023136"/>
    </source>
</evidence>
<dbReference type="EMBL" id="CP008874">
    <property type="protein sequence ID" value="AKH96538.1"/>
    <property type="molecule type" value="Genomic_DNA"/>
</dbReference>
<accession>A0A0F7PB18</accession>
<comment type="subcellular location">
    <subcellularLocation>
        <location evidence="1">Endomembrane system</location>
        <topology evidence="1">Multi-pass membrane protein</topology>
    </subcellularLocation>
</comment>
<keyword evidence="9" id="KW-1185">Reference proteome</keyword>
<feature type="transmembrane region" description="Helical" evidence="5">
    <location>
        <begin position="101"/>
        <end position="121"/>
    </location>
</feature>
<dbReference type="AlphaFoldDB" id="A0A0F7PB18"/>
<dbReference type="InterPro" id="IPR007318">
    <property type="entry name" value="Phopholipid_MeTrfase"/>
</dbReference>
<keyword evidence="3 5" id="KW-1133">Transmembrane helix</keyword>
<dbReference type="Pfam" id="PF04191">
    <property type="entry name" value="PEMT"/>
    <property type="match status" value="1"/>
</dbReference>
<dbReference type="PATRIC" id="fig|1604004.4.peg.26"/>
<dbReference type="EMBL" id="CP011564">
    <property type="protein sequence ID" value="ALG80940.1"/>
    <property type="molecule type" value="Genomic_DNA"/>
</dbReference>
<dbReference type="PANTHER" id="PTHR43847">
    <property type="entry name" value="BLL3993 PROTEIN"/>
    <property type="match status" value="1"/>
</dbReference>
<keyword evidence="4 5" id="KW-0472">Membrane</keyword>
<keyword evidence="6" id="KW-0808">Transferase</keyword>
<name>A0A0F7PB18_9EURY</name>
<dbReference type="KEGG" id="hsu:HLASF_0024"/>
<gene>
    <name evidence="7" type="ORF">HLASA_0024</name>
    <name evidence="6" type="ORF">HLASF_0024</name>
</gene>
<reference evidence="8" key="2">
    <citation type="submission" date="2015-05" db="EMBL/GenBank/DDBJ databases">
        <title>Complete genome sequence of Halanaeroarchaeum sulfurireducens type strain M27-SA2, a sulfate-reducer haloarchaeon from marine anoxic lake Medee.</title>
        <authorList>
            <person name="Messina E."/>
            <person name="Kublanov I.V."/>
            <person name="Toshchakov S."/>
            <person name="Arcadi E."/>
            <person name="La Spada G."/>
            <person name="La Cono V."/>
            <person name="Yakimov M.M."/>
        </authorList>
    </citation>
    <scope>NUCLEOTIDE SEQUENCE [LARGE SCALE GENOMIC DNA]</scope>
    <source>
        <strain evidence="8">M27-SA2</strain>
    </source>
</reference>
<dbReference type="PROSITE" id="PS50244">
    <property type="entry name" value="S5A_REDUCTASE"/>
    <property type="match status" value="1"/>
</dbReference>
<dbReference type="GO" id="GO:0012505">
    <property type="term" value="C:endomembrane system"/>
    <property type="evidence" value="ECO:0007669"/>
    <property type="project" value="UniProtKB-SubCell"/>
</dbReference>
<evidence type="ECO:0000313" key="8">
    <source>
        <dbReference type="Proteomes" id="UP000060390"/>
    </source>
</evidence>
<dbReference type="STRING" id="1604004.HLASA_0024"/>